<keyword evidence="2" id="KW-0479">Metal-binding</keyword>
<evidence type="ECO:0000313" key="4">
    <source>
        <dbReference type="EMBL" id="MCI06203.1"/>
    </source>
</evidence>
<dbReference type="InterPro" id="IPR002397">
    <property type="entry name" value="Cyt_P450_B"/>
</dbReference>
<dbReference type="GO" id="GO:0010268">
    <property type="term" value="P:brassinosteroid homeostasis"/>
    <property type="evidence" value="ECO:0007669"/>
    <property type="project" value="TreeGrafter"/>
</dbReference>
<dbReference type="PANTHER" id="PTHR24286:SF189">
    <property type="entry name" value="CYTOCHROME P450, FAMILY 722, SUBFAMILY A, POLYPEPTIDE 1"/>
    <property type="match status" value="1"/>
</dbReference>
<dbReference type="GO" id="GO:0020037">
    <property type="term" value="F:heme binding"/>
    <property type="evidence" value="ECO:0007669"/>
    <property type="project" value="InterPro"/>
</dbReference>
<proteinExistence type="inferred from homology"/>
<dbReference type="Gene3D" id="1.10.630.10">
    <property type="entry name" value="Cytochrome P450"/>
    <property type="match status" value="1"/>
</dbReference>
<dbReference type="GO" id="GO:0016125">
    <property type="term" value="P:sterol metabolic process"/>
    <property type="evidence" value="ECO:0007669"/>
    <property type="project" value="TreeGrafter"/>
</dbReference>
<dbReference type="GO" id="GO:0016705">
    <property type="term" value="F:oxidoreductase activity, acting on paired donors, with incorporation or reduction of molecular oxygen"/>
    <property type="evidence" value="ECO:0007669"/>
    <property type="project" value="InterPro"/>
</dbReference>
<dbReference type="GO" id="GO:0004497">
    <property type="term" value="F:monooxygenase activity"/>
    <property type="evidence" value="ECO:0007669"/>
    <property type="project" value="InterPro"/>
</dbReference>
<dbReference type="AlphaFoldDB" id="A0A392P2C3"/>
<dbReference type="EMBL" id="LXQA010061082">
    <property type="protein sequence ID" value="MCI06203.1"/>
    <property type="molecule type" value="Genomic_DNA"/>
</dbReference>
<accession>A0A392P2C3</accession>
<keyword evidence="3" id="KW-0408">Iron</keyword>
<dbReference type="SUPFAM" id="SSF48264">
    <property type="entry name" value="Cytochrome P450"/>
    <property type="match status" value="1"/>
</dbReference>
<gene>
    <name evidence="4" type="ORF">A2U01_0027261</name>
</gene>
<dbReference type="InterPro" id="IPR036396">
    <property type="entry name" value="Cyt_P450_sf"/>
</dbReference>
<evidence type="ECO:0000256" key="3">
    <source>
        <dbReference type="ARBA" id="ARBA00023004"/>
    </source>
</evidence>
<comment type="caution">
    <text evidence="4">The sequence shown here is derived from an EMBL/GenBank/DDBJ whole genome shotgun (WGS) entry which is preliminary data.</text>
</comment>
<dbReference type="PANTHER" id="PTHR24286">
    <property type="entry name" value="CYTOCHROME P450 26"/>
    <property type="match status" value="1"/>
</dbReference>
<dbReference type="InterPro" id="IPR001128">
    <property type="entry name" value="Cyt_P450"/>
</dbReference>
<protein>
    <submittedName>
        <fullName evidence="4">Abscisic acid 8'-hydroxylase</fullName>
    </submittedName>
</protein>
<reference evidence="4 5" key="1">
    <citation type="journal article" date="2018" name="Front. Plant Sci.">
        <title>Red Clover (Trifolium pratense) and Zigzag Clover (T. medium) - A Picture of Genomic Similarities and Differences.</title>
        <authorList>
            <person name="Dluhosova J."/>
            <person name="Istvanek J."/>
            <person name="Nedelnik J."/>
            <person name="Repkova J."/>
        </authorList>
    </citation>
    <scope>NUCLEOTIDE SEQUENCE [LARGE SCALE GENOMIC DNA]</scope>
    <source>
        <strain evidence="5">cv. 10/8</strain>
        <tissue evidence="4">Leaf</tissue>
    </source>
</reference>
<name>A0A392P2C3_9FABA</name>
<organism evidence="4 5">
    <name type="scientific">Trifolium medium</name>
    <dbReference type="NCBI Taxonomy" id="97028"/>
    <lineage>
        <taxon>Eukaryota</taxon>
        <taxon>Viridiplantae</taxon>
        <taxon>Streptophyta</taxon>
        <taxon>Embryophyta</taxon>
        <taxon>Tracheophyta</taxon>
        <taxon>Spermatophyta</taxon>
        <taxon>Magnoliopsida</taxon>
        <taxon>eudicotyledons</taxon>
        <taxon>Gunneridae</taxon>
        <taxon>Pentapetalae</taxon>
        <taxon>rosids</taxon>
        <taxon>fabids</taxon>
        <taxon>Fabales</taxon>
        <taxon>Fabaceae</taxon>
        <taxon>Papilionoideae</taxon>
        <taxon>50 kb inversion clade</taxon>
        <taxon>NPAAA clade</taxon>
        <taxon>Hologalegina</taxon>
        <taxon>IRL clade</taxon>
        <taxon>Trifolieae</taxon>
        <taxon>Trifolium</taxon>
    </lineage>
</organism>
<dbReference type="Proteomes" id="UP000265520">
    <property type="component" value="Unassembled WGS sequence"/>
</dbReference>
<evidence type="ECO:0000313" key="5">
    <source>
        <dbReference type="Proteomes" id="UP000265520"/>
    </source>
</evidence>
<keyword evidence="5" id="KW-1185">Reference proteome</keyword>
<dbReference type="PRINTS" id="PR00359">
    <property type="entry name" value="BP450"/>
</dbReference>
<comment type="similarity">
    <text evidence="1">Belongs to the cytochrome P450 family.</text>
</comment>
<evidence type="ECO:0000256" key="1">
    <source>
        <dbReference type="ARBA" id="ARBA00010617"/>
    </source>
</evidence>
<sequence length="116" mass="13614">MTWMIKFVDENQEVLNELKKEQLQIEEKCRENAYLTLEALSEMQYASKVVKEALRMASVVQWLPRLALEDCEIEGFKIKKGWNINIDARSIHHDPTIHSDPDVFNPSRFPVSLFLH</sequence>
<dbReference type="Pfam" id="PF00067">
    <property type="entry name" value="p450"/>
    <property type="match status" value="1"/>
</dbReference>
<dbReference type="GO" id="GO:0005506">
    <property type="term" value="F:iron ion binding"/>
    <property type="evidence" value="ECO:0007669"/>
    <property type="project" value="InterPro"/>
</dbReference>
<evidence type="ECO:0000256" key="2">
    <source>
        <dbReference type="ARBA" id="ARBA00022723"/>
    </source>
</evidence>
<dbReference type="GO" id="GO:0016132">
    <property type="term" value="P:brassinosteroid biosynthetic process"/>
    <property type="evidence" value="ECO:0007669"/>
    <property type="project" value="TreeGrafter"/>
</dbReference>